<proteinExistence type="inferred from homology"/>
<dbReference type="PROSITE" id="PS50862">
    <property type="entry name" value="AA_TRNA_LIGASE_II"/>
    <property type="match status" value="1"/>
</dbReference>
<dbReference type="FunCoup" id="E1ZAJ1">
    <property type="interactions" value="1927"/>
</dbReference>
<dbReference type="NCBIfam" id="NF003037">
    <property type="entry name" value="PRK03932.1"/>
    <property type="match status" value="1"/>
</dbReference>
<dbReference type="PANTHER" id="PTHR22594:SF34">
    <property type="entry name" value="ASPARAGINE--TRNA LIGASE, MITOCHONDRIAL-RELATED"/>
    <property type="match status" value="1"/>
</dbReference>
<dbReference type="AlphaFoldDB" id="E1ZAJ1"/>
<evidence type="ECO:0000256" key="2">
    <source>
        <dbReference type="ARBA" id="ARBA00012816"/>
    </source>
</evidence>
<dbReference type="Gene3D" id="3.30.930.10">
    <property type="entry name" value="Bira Bifunctional Protein, Domain 2"/>
    <property type="match status" value="1"/>
</dbReference>
<protein>
    <recommendedName>
        <fullName evidence="2">asparagine--tRNA ligase</fullName>
        <ecNumber evidence="2">6.1.1.22</ecNumber>
    </recommendedName>
</protein>
<dbReference type="CDD" id="cd00776">
    <property type="entry name" value="AsxRS_core"/>
    <property type="match status" value="1"/>
</dbReference>
<evidence type="ECO:0000256" key="4">
    <source>
        <dbReference type="ARBA" id="ARBA00022741"/>
    </source>
</evidence>
<dbReference type="PANTHER" id="PTHR22594">
    <property type="entry name" value="ASPARTYL/LYSYL-TRNA SYNTHETASE"/>
    <property type="match status" value="1"/>
</dbReference>
<dbReference type="InterPro" id="IPR006195">
    <property type="entry name" value="aa-tRNA-synth_II"/>
</dbReference>
<feature type="domain" description="Aminoacyl-transfer RNA synthetases class-II family profile" evidence="10">
    <location>
        <begin position="209"/>
        <end position="586"/>
    </location>
</feature>
<dbReference type="GeneID" id="17356696"/>
<reference evidence="11 12" key="1">
    <citation type="journal article" date="2010" name="Plant Cell">
        <title>The Chlorella variabilis NC64A genome reveals adaptation to photosymbiosis, coevolution with viruses, and cryptic sex.</title>
        <authorList>
            <person name="Blanc G."/>
            <person name="Duncan G."/>
            <person name="Agarkova I."/>
            <person name="Borodovsky M."/>
            <person name="Gurnon J."/>
            <person name="Kuo A."/>
            <person name="Lindquist E."/>
            <person name="Lucas S."/>
            <person name="Pangilinan J."/>
            <person name="Polle J."/>
            <person name="Salamov A."/>
            <person name="Terry A."/>
            <person name="Yamada T."/>
            <person name="Dunigan D.D."/>
            <person name="Grigoriev I.V."/>
            <person name="Claverie J.M."/>
            <person name="Van Etten J.L."/>
        </authorList>
    </citation>
    <scope>NUCLEOTIDE SEQUENCE [LARGE SCALE GENOMIC DNA]</scope>
    <source>
        <strain evidence="11 12">NC64A</strain>
    </source>
</reference>
<evidence type="ECO:0000256" key="3">
    <source>
        <dbReference type="ARBA" id="ARBA00022598"/>
    </source>
</evidence>
<evidence type="ECO:0000256" key="9">
    <source>
        <dbReference type="SAM" id="Coils"/>
    </source>
</evidence>
<dbReference type="FunFam" id="3.30.930.10:FF:000016">
    <property type="entry name" value="Asparagine--tRNA ligase"/>
    <property type="match status" value="1"/>
</dbReference>
<feature type="coiled-coil region" evidence="9">
    <location>
        <begin position="278"/>
        <end position="318"/>
    </location>
</feature>
<comment type="similarity">
    <text evidence="1">Belongs to the class-II aminoacyl-tRNA synthetase family.</text>
</comment>
<keyword evidence="4" id="KW-0547">Nucleotide-binding</keyword>
<dbReference type="InterPro" id="IPR002312">
    <property type="entry name" value="Asp/Asn-tRNA-synth_IIb"/>
</dbReference>
<dbReference type="STRING" id="554065.E1ZAJ1"/>
<evidence type="ECO:0000259" key="10">
    <source>
        <dbReference type="PROSITE" id="PS50862"/>
    </source>
</evidence>
<evidence type="ECO:0000313" key="12">
    <source>
        <dbReference type="Proteomes" id="UP000008141"/>
    </source>
</evidence>
<dbReference type="InParanoid" id="E1ZAJ1"/>
<comment type="catalytic activity">
    <reaction evidence="8">
        <text>tRNA(Asn) + L-asparagine + ATP = L-asparaginyl-tRNA(Asn) + AMP + diphosphate + H(+)</text>
        <dbReference type="Rhea" id="RHEA:11180"/>
        <dbReference type="Rhea" id="RHEA-COMP:9659"/>
        <dbReference type="Rhea" id="RHEA-COMP:9674"/>
        <dbReference type="ChEBI" id="CHEBI:15378"/>
        <dbReference type="ChEBI" id="CHEBI:30616"/>
        <dbReference type="ChEBI" id="CHEBI:33019"/>
        <dbReference type="ChEBI" id="CHEBI:58048"/>
        <dbReference type="ChEBI" id="CHEBI:78442"/>
        <dbReference type="ChEBI" id="CHEBI:78515"/>
        <dbReference type="ChEBI" id="CHEBI:456215"/>
        <dbReference type="EC" id="6.1.1.22"/>
    </reaction>
</comment>
<evidence type="ECO:0000256" key="7">
    <source>
        <dbReference type="ARBA" id="ARBA00023146"/>
    </source>
</evidence>
<dbReference type="SUPFAM" id="SSF55681">
    <property type="entry name" value="Class II aaRS and biotin synthetases"/>
    <property type="match status" value="1"/>
</dbReference>
<dbReference type="CDD" id="cd04318">
    <property type="entry name" value="EcAsnRS_like_N"/>
    <property type="match status" value="1"/>
</dbReference>
<keyword evidence="3" id="KW-0436">Ligase</keyword>
<dbReference type="OMA" id="MEPYSAY"/>
<dbReference type="InterPro" id="IPR045864">
    <property type="entry name" value="aa-tRNA-synth_II/BPL/LPL"/>
</dbReference>
<dbReference type="Gene3D" id="2.40.50.140">
    <property type="entry name" value="Nucleic acid-binding proteins"/>
    <property type="match status" value="1"/>
</dbReference>
<evidence type="ECO:0000256" key="5">
    <source>
        <dbReference type="ARBA" id="ARBA00022840"/>
    </source>
</evidence>
<dbReference type="InterPro" id="IPR004364">
    <property type="entry name" value="Aa-tRNA-synt_II"/>
</dbReference>
<dbReference type="InterPro" id="IPR004522">
    <property type="entry name" value="Asn-tRNA-ligase"/>
</dbReference>
<dbReference type="GO" id="GO:0004816">
    <property type="term" value="F:asparagine-tRNA ligase activity"/>
    <property type="evidence" value="ECO:0007669"/>
    <property type="project" value="UniProtKB-EC"/>
</dbReference>
<dbReference type="EC" id="6.1.1.22" evidence="2"/>
<dbReference type="GO" id="GO:0006421">
    <property type="term" value="P:asparaginyl-tRNA aminoacylation"/>
    <property type="evidence" value="ECO:0007669"/>
    <property type="project" value="InterPro"/>
</dbReference>
<dbReference type="GO" id="GO:0005524">
    <property type="term" value="F:ATP binding"/>
    <property type="evidence" value="ECO:0007669"/>
    <property type="project" value="UniProtKB-KW"/>
</dbReference>
<dbReference type="RefSeq" id="XP_005849370.1">
    <property type="nucleotide sequence ID" value="XM_005849308.1"/>
</dbReference>
<keyword evidence="5" id="KW-0067">ATP-binding</keyword>
<dbReference type="eggNOG" id="KOG0554">
    <property type="taxonomic scope" value="Eukaryota"/>
</dbReference>
<dbReference type="InterPro" id="IPR012340">
    <property type="entry name" value="NA-bd_OB-fold"/>
</dbReference>
<gene>
    <name evidence="11" type="ORF">CHLNCDRAFT_21495</name>
</gene>
<accession>E1ZAJ1</accession>
<name>E1ZAJ1_CHLVA</name>
<keyword evidence="12" id="KW-1185">Reference proteome</keyword>
<evidence type="ECO:0000256" key="8">
    <source>
        <dbReference type="ARBA" id="ARBA00047844"/>
    </source>
</evidence>
<dbReference type="Pfam" id="PF00152">
    <property type="entry name" value="tRNA-synt_2"/>
    <property type="match status" value="2"/>
</dbReference>
<dbReference type="KEGG" id="cvr:CHLNCDRAFT_21495"/>
<dbReference type="SUPFAM" id="SSF50249">
    <property type="entry name" value="Nucleic acid-binding proteins"/>
    <property type="match status" value="1"/>
</dbReference>
<dbReference type="Proteomes" id="UP000008141">
    <property type="component" value="Unassembled WGS sequence"/>
</dbReference>
<dbReference type="NCBIfam" id="TIGR00457">
    <property type="entry name" value="asnS"/>
    <property type="match status" value="1"/>
</dbReference>
<dbReference type="HAMAP" id="MF_00534">
    <property type="entry name" value="Asn_tRNA_synth"/>
    <property type="match status" value="1"/>
</dbReference>
<organism evidence="12">
    <name type="scientific">Chlorella variabilis</name>
    <name type="common">Green alga</name>
    <dbReference type="NCBI Taxonomy" id="554065"/>
    <lineage>
        <taxon>Eukaryota</taxon>
        <taxon>Viridiplantae</taxon>
        <taxon>Chlorophyta</taxon>
        <taxon>core chlorophytes</taxon>
        <taxon>Trebouxiophyceae</taxon>
        <taxon>Chlorellales</taxon>
        <taxon>Chlorellaceae</taxon>
        <taxon>Chlorella clade</taxon>
        <taxon>Chlorella</taxon>
    </lineage>
</organism>
<dbReference type="EMBL" id="GL433840">
    <property type="protein sequence ID" value="EFN57268.1"/>
    <property type="molecule type" value="Genomic_DNA"/>
</dbReference>
<evidence type="ECO:0000256" key="1">
    <source>
        <dbReference type="ARBA" id="ARBA00008226"/>
    </source>
</evidence>
<dbReference type="PRINTS" id="PR01042">
    <property type="entry name" value="TRNASYNTHASP"/>
</dbReference>
<keyword evidence="6" id="KW-0648">Protein biosynthesis</keyword>
<evidence type="ECO:0000313" key="11">
    <source>
        <dbReference type="EMBL" id="EFN57268.1"/>
    </source>
</evidence>
<dbReference type="OrthoDB" id="1931232at2759"/>
<evidence type="ECO:0000256" key="6">
    <source>
        <dbReference type="ARBA" id="ARBA00022917"/>
    </source>
</evidence>
<sequence>MQGGAHAGAAAAATEAPVRVCRAQPTPASPLSAPAPPPFHPPSLQATLKKKEAELELVAPYSRSYGRTLVSSVVESESQGLALVGRTIRIGGWVKTGREAGAGAFAFLEVNDGSCFQNIQIMVDKEVGDQVGGLRQLTPTSTCVLIEGVLAATPPGTKQKVELKATKVVHVGSTDPAEYPLAKKKQSFEFLRDKAHLRPRTNTIGAVARIRNALAYATHRFFQERGFLYVHTPIVTASDCEGAGEMFQVTTLLNKIDEEPEVPPPTPEELAALQDRVLKEAKAAAAAAKEDKALAKASKEAVAALLKLKEEVARAEEAGSLCGGVRACARPAYLTVSGQLNGEYYACALSNIYTFGPTFRAENSHTARHLAEFWMIEPEMAFCDLADDMQCAEDYVRYCCRHLLDSCRPDLEFINSMIDKGAIARLEQVANSSFKRVSYTEAIELLEGVVAAGKKKFEFPVSWGIDLQSEHERYLTEEVFRQPIIVYNYPKDIKAFYMRLNDDGKTVAAMDVLVPKVGELVGGSQREERLDVLTRRIAESGMPMEPYSAYLDLRKYGTVPHSGFGLGFERLILFATGLDNIREVIPFPRWPGNANY</sequence>
<dbReference type="GO" id="GO:0005739">
    <property type="term" value="C:mitochondrion"/>
    <property type="evidence" value="ECO:0007669"/>
    <property type="project" value="TreeGrafter"/>
</dbReference>
<keyword evidence="9" id="KW-0175">Coiled coil</keyword>
<keyword evidence="7" id="KW-0030">Aminoacyl-tRNA synthetase</keyword>